<evidence type="ECO:0000313" key="3">
    <source>
        <dbReference type="Proteomes" id="UP001201812"/>
    </source>
</evidence>
<name>A0AAD4R9X6_9BILA</name>
<comment type="caution">
    <text evidence="2">The sequence shown here is derived from an EMBL/GenBank/DDBJ whole genome shotgun (WGS) entry which is preliminary data.</text>
</comment>
<keyword evidence="1" id="KW-0472">Membrane</keyword>
<evidence type="ECO:0000313" key="2">
    <source>
        <dbReference type="EMBL" id="KAI1720358.1"/>
    </source>
</evidence>
<dbReference type="Proteomes" id="UP001201812">
    <property type="component" value="Unassembled WGS sequence"/>
</dbReference>
<feature type="transmembrane region" description="Helical" evidence="1">
    <location>
        <begin position="37"/>
        <end position="58"/>
    </location>
</feature>
<keyword evidence="3" id="KW-1185">Reference proteome</keyword>
<proteinExistence type="predicted"/>
<evidence type="ECO:0000256" key="1">
    <source>
        <dbReference type="SAM" id="Phobius"/>
    </source>
</evidence>
<sequence length="146" mass="15936">MGTHRRHNSFRATSSVSDVASNARKAATRSAKKNSSILLSAIVLRISSLLWILVGVLWKKVIGVYIWMLKLAEQYFAFLTGWSSPVKQTPAIKEVAQDTRKDLVAATIEALNETRRMTYQSAGYRPASGTYGAPPCGEAAGQSYGI</sequence>
<dbReference type="AlphaFoldDB" id="A0AAD4R9X6"/>
<reference evidence="2" key="1">
    <citation type="submission" date="2022-01" db="EMBL/GenBank/DDBJ databases">
        <title>Genome Sequence Resource for Two Populations of Ditylenchus destructor, the Migratory Endoparasitic Phytonematode.</title>
        <authorList>
            <person name="Zhang H."/>
            <person name="Lin R."/>
            <person name="Xie B."/>
        </authorList>
    </citation>
    <scope>NUCLEOTIDE SEQUENCE</scope>
    <source>
        <strain evidence="2">BazhouSP</strain>
    </source>
</reference>
<dbReference type="EMBL" id="JAKKPZ010000006">
    <property type="protein sequence ID" value="KAI1720358.1"/>
    <property type="molecule type" value="Genomic_DNA"/>
</dbReference>
<organism evidence="2 3">
    <name type="scientific">Ditylenchus destructor</name>
    <dbReference type="NCBI Taxonomy" id="166010"/>
    <lineage>
        <taxon>Eukaryota</taxon>
        <taxon>Metazoa</taxon>
        <taxon>Ecdysozoa</taxon>
        <taxon>Nematoda</taxon>
        <taxon>Chromadorea</taxon>
        <taxon>Rhabditida</taxon>
        <taxon>Tylenchina</taxon>
        <taxon>Tylenchomorpha</taxon>
        <taxon>Sphaerularioidea</taxon>
        <taxon>Anguinidae</taxon>
        <taxon>Anguininae</taxon>
        <taxon>Ditylenchus</taxon>
    </lineage>
</organism>
<keyword evidence="1" id="KW-0812">Transmembrane</keyword>
<accession>A0AAD4R9X6</accession>
<gene>
    <name evidence="2" type="ORF">DdX_05746</name>
</gene>
<keyword evidence="1" id="KW-1133">Transmembrane helix</keyword>
<protein>
    <submittedName>
        <fullName evidence="2">Uncharacterized protein</fullName>
    </submittedName>
</protein>